<organism evidence="2 3">
    <name type="scientific">Portunus trituberculatus</name>
    <name type="common">Swimming crab</name>
    <name type="synonym">Neptunus trituberculatus</name>
    <dbReference type="NCBI Taxonomy" id="210409"/>
    <lineage>
        <taxon>Eukaryota</taxon>
        <taxon>Metazoa</taxon>
        <taxon>Ecdysozoa</taxon>
        <taxon>Arthropoda</taxon>
        <taxon>Crustacea</taxon>
        <taxon>Multicrustacea</taxon>
        <taxon>Malacostraca</taxon>
        <taxon>Eumalacostraca</taxon>
        <taxon>Eucarida</taxon>
        <taxon>Decapoda</taxon>
        <taxon>Pleocyemata</taxon>
        <taxon>Brachyura</taxon>
        <taxon>Eubrachyura</taxon>
        <taxon>Portunoidea</taxon>
        <taxon>Portunidae</taxon>
        <taxon>Portuninae</taxon>
        <taxon>Portunus</taxon>
    </lineage>
</organism>
<keyword evidence="3" id="KW-1185">Reference proteome</keyword>
<accession>A0A5B7EX75</accession>
<gene>
    <name evidence="2" type="ORF">E2C01_033185</name>
</gene>
<comment type="caution">
    <text evidence="2">The sequence shown here is derived from an EMBL/GenBank/DDBJ whole genome shotgun (WGS) entry which is preliminary data.</text>
</comment>
<sequence>MVTLFRNKLNVGKLSARRKGSSTKAQFLRTIGGTPSGP</sequence>
<proteinExistence type="predicted"/>
<evidence type="ECO:0000313" key="2">
    <source>
        <dbReference type="EMBL" id="MPC39640.1"/>
    </source>
</evidence>
<dbReference type="EMBL" id="VSRR010004430">
    <property type="protein sequence ID" value="MPC39640.1"/>
    <property type="molecule type" value="Genomic_DNA"/>
</dbReference>
<dbReference type="AlphaFoldDB" id="A0A5B7EX75"/>
<reference evidence="2 3" key="1">
    <citation type="submission" date="2019-05" db="EMBL/GenBank/DDBJ databases">
        <title>Another draft genome of Portunus trituberculatus and its Hox gene families provides insights of decapod evolution.</title>
        <authorList>
            <person name="Jeong J.-H."/>
            <person name="Song I."/>
            <person name="Kim S."/>
            <person name="Choi T."/>
            <person name="Kim D."/>
            <person name="Ryu S."/>
            <person name="Kim W."/>
        </authorList>
    </citation>
    <scope>NUCLEOTIDE SEQUENCE [LARGE SCALE GENOMIC DNA]</scope>
    <source>
        <tissue evidence="2">Muscle</tissue>
    </source>
</reference>
<feature type="region of interest" description="Disordered" evidence="1">
    <location>
        <begin position="16"/>
        <end position="38"/>
    </location>
</feature>
<dbReference type="Proteomes" id="UP000324222">
    <property type="component" value="Unassembled WGS sequence"/>
</dbReference>
<name>A0A5B7EX75_PORTR</name>
<evidence type="ECO:0000313" key="3">
    <source>
        <dbReference type="Proteomes" id="UP000324222"/>
    </source>
</evidence>
<protein>
    <submittedName>
        <fullName evidence="2">Uncharacterized protein</fullName>
    </submittedName>
</protein>
<evidence type="ECO:0000256" key="1">
    <source>
        <dbReference type="SAM" id="MobiDB-lite"/>
    </source>
</evidence>